<evidence type="ECO:0000313" key="2">
    <source>
        <dbReference type="EMBL" id="KAK1747021.1"/>
    </source>
</evidence>
<evidence type="ECO:0000313" key="3">
    <source>
        <dbReference type="Proteomes" id="UP001224775"/>
    </source>
</evidence>
<dbReference type="PANTHER" id="PTHR34009:SF3">
    <property type="entry name" value="METHYLTRANSFERASE FKBM DOMAIN-CONTAINING PROTEIN"/>
    <property type="match status" value="1"/>
</dbReference>
<sequence length="523" mass="59384">MSFPAMGFCIHRGLEPNSTQPDLQPLFAQYDNSDENAVDITDQLKEIDCPNVPQNQKCWYLDGNYAAFDVDCGGIRRNGISLGFTFNMTEYSREVTLLGIDGFLFESQNREQFFSLACPKCTDDTLPIDDMCQNDYLGFESFFATALTTNLIQLHRSETQANARCDTKIVQWNAASVAAAVNPKFLDGINVTNSASTVLMDFQFFSNDITKTTFNPQSGVSMFGSLSGWFGFLSDGWGILSLLFIVEELITYCFRWRGRRNQDPTFAHTISETSKSSASQLLNNTAPAWKTAARACERPVILEERWYKSQSREDRALEKWFKDICHGTYMEIGGLDGVRFSNSYVYNKGLNWTGVLVEASPRNYQQLVRNRPNEIANVHAGVCEKEMDLHWIESHLAVGGFQEFADPEFQKRWWSEGQIQNAQVIKCHTLEQILLDKVGPGFYFDFFSLDVEGAELSVLRSINFDLVGFGVIVMEADEHNATKNIAARELLESNGYMYLEDKFRSSWFLNQDFGAIYKDLIHS</sequence>
<accession>A0AAD8YI78</accession>
<dbReference type="EC" id="2.1.1.-" evidence="2"/>
<gene>
    <name evidence="2" type="ORF">QTG54_002365</name>
</gene>
<organism evidence="2 3">
    <name type="scientific">Skeletonema marinoi</name>
    <dbReference type="NCBI Taxonomy" id="267567"/>
    <lineage>
        <taxon>Eukaryota</taxon>
        <taxon>Sar</taxon>
        <taxon>Stramenopiles</taxon>
        <taxon>Ochrophyta</taxon>
        <taxon>Bacillariophyta</taxon>
        <taxon>Coscinodiscophyceae</taxon>
        <taxon>Thalassiosirophycidae</taxon>
        <taxon>Thalassiosirales</taxon>
        <taxon>Skeletonemataceae</taxon>
        <taxon>Skeletonema</taxon>
        <taxon>Skeletonema marinoi-dohrnii complex</taxon>
    </lineage>
</organism>
<dbReference type="GO" id="GO:0005886">
    <property type="term" value="C:plasma membrane"/>
    <property type="evidence" value="ECO:0007669"/>
    <property type="project" value="TreeGrafter"/>
</dbReference>
<keyword evidence="2" id="KW-0808">Transferase</keyword>
<keyword evidence="2" id="KW-0489">Methyltransferase</keyword>
<feature type="domain" description="Methyltransferase FkbM" evidence="1">
    <location>
        <begin position="332"/>
        <end position="496"/>
    </location>
</feature>
<dbReference type="GO" id="GO:0005794">
    <property type="term" value="C:Golgi apparatus"/>
    <property type="evidence" value="ECO:0007669"/>
    <property type="project" value="TreeGrafter"/>
</dbReference>
<dbReference type="AlphaFoldDB" id="A0AAD8YI78"/>
<dbReference type="GO" id="GO:0008168">
    <property type="term" value="F:methyltransferase activity"/>
    <property type="evidence" value="ECO:0007669"/>
    <property type="project" value="UniProtKB-KW"/>
</dbReference>
<dbReference type="InterPro" id="IPR053202">
    <property type="entry name" value="EGF_Rcpt_Signaling_Reg"/>
</dbReference>
<dbReference type="Gene3D" id="3.40.50.150">
    <property type="entry name" value="Vaccinia Virus protein VP39"/>
    <property type="match status" value="1"/>
</dbReference>
<dbReference type="GO" id="GO:0032259">
    <property type="term" value="P:methylation"/>
    <property type="evidence" value="ECO:0007669"/>
    <property type="project" value="UniProtKB-KW"/>
</dbReference>
<comment type="caution">
    <text evidence="2">The sequence shown here is derived from an EMBL/GenBank/DDBJ whole genome shotgun (WGS) entry which is preliminary data.</text>
</comment>
<dbReference type="InterPro" id="IPR029063">
    <property type="entry name" value="SAM-dependent_MTases_sf"/>
</dbReference>
<dbReference type="GO" id="GO:0006888">
    <property type="term" value="P:endoplasmic reticulum to Golgi vesicle-mediated transport"/>
    <property type="evidence" value="ECO:0007669"/>
    <property type="project" value="TreeGrafter"/>
</dbReference>
<proteinExistence type="predicted"/>
<keyword evidence="3" id="KW-1185">Reference proteome</keyword>
<dbReference type="PANTHER" id="PTHR34009">
    <property type="entry name" value="PROTEIN STAR"/>
    <property type="match status" value="1"/>
</dbReference>
<dbReference type="Proteomes" id="UP001224775">
    <property type="component" value="Unassembled WGS sequence"/>
</dbReference>
<dbReference type="GO" id="GO:0031902">
    <property type="term" value="C:late endosome membrane"/>
    <property type="evidence" value="ECO:0007669"/>
    <property type="project" value="TreeGrafter"/>
</dbReference>
<dbReference type="EMBL" id="JATAAI010000003">
    <property type="protein sequence ID" value="KAK1747021.1"/>
    <property type="molecule type" value="Genomic_DNA"/>
</dbReference>
<dbReference type="GO" id="GO:0016197">
    <property type="term" value="P:endosomal transport"/>
    <property type="evidence" value="ECO:0007669"/>
    <property type="project" value="TreeGrafter"/>
</dbReference>
<evidence type="ECO:0000259" key="1">
    <source>
        <dbReference type="Pfam" id="PF05050"/>
    </source>
</evidence>
<reference evidence="2" key="1">
    <citation type="submission" date="2023-06" db="EMBL/GenBank/DDBJ databases">
        <title>Survivors Of The Sea: Transcriptome response of Skeletonema marinoi to long-term dormancy.</title>
        <authorList>
            <person name="Pinder M.I.M."/>
            <person name="Kourtchenko O."/>
            <person name="Robertson E.K."/>
            <person name="Larsson T."/>
            <person name="Maumus F."/>
            <person name="Osuna-Cruz C.M."/>
            <person name="Vancaester E."/>
            <person name="Stenow R."/>
            <person name="Vandepoele K."/>
            <person name="Ploug H."/>
            <person name="Bruchert V."/>
            <person name="Godhe A."/>
            <person name="Topel M."/>
        </authorList>
    </citation>
    <scope>NUCLEOTIDE SEQUENCE</scope>
    <source>
        <strain evidence="2">R05AC</strain>
    </source>
</reference>
<dbReference type="GO" id="GO:0005789">
    <property type="term" value="C:endoplasmic reticulum membrane"/>
    <property type="evidence" value="ECO:0007669"/>
    <property type="project" value="TreeGrafter"/>
</dbReference>
<dbReference type="InterPro" id="IPR006342">
    <property type="entry name" value="FkbM_mtfrase"/>
</dbReference>
<protein>
    <submittedName>
        <fullName evidence="2">Methyltransferase, FkbM family</fullName>
        <ecNumber evidence="2">2.1.1.-</ecNumber>
    </submittedName>
</protein>
<name>A0AAD8YI78_9STRA</name>
<dbReference type="Pfam" id="PF05050">
    <property type="entry name" value="Methyltransf_21"/>
    <property type="match status" value="1"/>
</dbReference>
<dbReference type="SUPFAM" id="SSF53335">
    <property type="entry name" value="S-adenosyl-L-methionine-dependent methyltransferases"/>
    <property type="match status" value="1"/>
</dbReference>